<dbReference type="AlphaFoldDB" id="A0A0D3IFE7"/>
<feature type="region of interest" description="Disordered" evidence="8">
    <location>
        <begin position="294"/>
        <end position="406"/>
    </location>
</feature>
<feature type="domain" description="PpiC" evidence="9">
    <location>
        <begin position="401"/>
        <end position="515"/>
    </location>
</feature>
<dbReference type="InterPro" id="IPR046357">
    <property type="entry name" value="PPIase_dom_sf"/>
</dbReference>
<dbReference type="InterPro" id="IPR000905">
    <property type="entry name" value="Gcp-like_dom"/>
</dbReference>
<dbReference type="SUPFAM" id="SSF54534">
    <property type="entry name" value="FKBP-like"/>
    <property type="match status" value="1"/>
</dbReference>
<evidence type="ECO:0000313" key="10">
    <source>
        <dbReference type="EnsemblProtists" id="EOD09982"/>
    </source>
</evidence>
<dbReference type="PRINTS" id="PR00789">
    <property type="entry name" value="OSIALOPTASE"/>
</dbReference>
<feature type="compositionally biased region" description="Gly residues" evidence="8">
    <location>
        <begin position="147"/>
        <end position="158"/>
    </location>
</feature>
<name>A0A0D3IFE7_EMIH1</name>
<dbReference type="GO" id="GO:0061711">
    <property type="term" value="F:tRNA N(6)-L-threonylcarbamoyladenine synthase activity"/>
    <property type="evidence" value="ECO:0007669"/>
    <property type="project" value="UniProtKB-EC"/>
</dbReference>
<dbReference type="PANTHER" id="PTHR11735">
    <property type="entry name" value="TRNA N6-ADENOSINE THREONYLCARBAMOYLTRANSFERASE"/>
    <property type="match status" value="1"/>
</dbReference>
<dbReference type="PROSITE" id="PS50198">
    <property type="entry name" value="PPIC_PPIASE_2"/>
    <property type="match status" value="1"/>
</dbReference>
<evidence type="ECO:0000313" key="11">
    <source>
        <dbReference type="Proteomes" id="UP000013827"/>
    </source>
</evidence>
<dbReference type="InterPro" id="IPR000297">
    <property type="entry name" value="PPIase_PpiC"/>
</dbReference>
<dbReference type="InterPro" id="IPR023058">
    <property type="entry name" value="PPIase_PpiC_CS"/>
</dbReference>
<dbReference type="PANTHER" id="PTHR11735:SF6">
    <property type="entry name" value="TRNA N6-ADENOSINE THREONYLCARBAMOYLTRANSFERASE, MITOCHONDRIAL"/>
    <property type="match status" value="1"/>
</dbReference>
<dbReference type="InterPro" id="IPR017861">
    <property type="entry name" value="KAE1/TsaD"/>
</dbReference>
<evidence type="ECO:0000259" key="9">
    <source>
        <dbReference type="PROSITE" id="PS50198"/>
    </source>
</evidence>
<evidence type="ECO:0000256" key="1">
    <source>
        <dbReference type="ARBA" id="ARBA00012156"/>
    </source>
</evidence>
<sequence>MEAHALVTWLPSCHAHHAPRPHPPSASVPQAPPPPPLLSGLLPPFPFLTLLVSGGHNMLVLSRAVGDHTVLGSTLDDSIGEAFDKTARLLGIEAIPGGPPLERLAASGDPRAYALPRPLSRTRDEALRSNCDFSYAGLKSAPAVANGDGGASAAGGAGAAAPDGAATPAGSGGAQRRADIAASFQRVAVEHLVERVERAIGWAREAEPGLTCVVVAGGVAANGEVRRQLSGACGRAGLPMVCPPVRLCTDNGTMVAWAGMLRLWLGLAEPPLRESDELDLFVERYTLLQNSMSEVDRWKPEEDESREQREGKRHRDRDRDRRERKRDRRDDSSSDEDRRRRRRSRSRSSSDEERSRRRDRDRRDRDRRRDDSEERHARRRDDRHEDSGRRGTHEEREVSRPPQVDPELEQLREELRIAEQRLYQLQQELREKVLAPCDFNVKLPAKPKEIRKRFAEAARTQSQDDTTRAKGGDLGEVCGGDLPAELEEAARALAVNGVSQPIETERGAHLLLRTA</sequence>
<proteinExistence type="predicted"/>
<reference evidence="11" key="1">
    <citation type="journal article" date="2013" name="Nature">
        <title>Pan genome of the phytoplankton Emiliania underpins its global distribution.</title>
        <authorList>
            <person name="Read B.A."/>
            <person name="Kegel J."/>
            <person name="Klute M.J."/>
            <person name="Kuo A."/>
            <person name="Lefebvre S.C."/>
            <person name="Maumus F."/>
            <person name="Mayer C."/>
            <person name="Miller J."/>
            <person name="Monier A."/>
            <person name="Salamov A."/>
            <person name="Young J."/>
            <person name="Aguilar M."/>
            <person name="Claverie J.M."/>
            <person name="Frickenhaus S."/>
            <person name="Gonzalez K."/>
            <person name="Herman E.K."/>
            <person name="Lin Y.C."/>
            <person name="Napier J."/>
            <person name="Ogata H."/>
            <person name="Sarno A.F."/>
            <person name="Shmutz J."/>
            <person name="Schroeder D."/>
            <person name="de Vargas C."/>
            <person name="Verret F."/>
            <person name="von Dassow P."/>
            <person name="Valentin K."/>
            <person name="Van de Peer Y."/>
            <person name="Wheeler G."/>
            <person name="Dacks J.B."/>
            <person name="Delwiche C.F."/>
            <person name="Dyhrman S.T."/>
            <person name="Glockner G."/>
            <person name="John U."/>
            <person name="Richards T."/>
            <person name="Worden A.Z."/>
            <person name="Zhang X."/>
            <person name="Grigoriev I.V."/>
            <person name="Allen A.E."/>
            <person name="Bidle K."/>
            <person name="Borodovsky M."/>
            <person name="Bowler C."/>
            <person name="Brownlee C."/>
            <person name="Cock J.M."/>
            <person name="Elias M."/>
            <person name="Gladyshev V.N."/>
            <person name="Groth M."/>
            <person name="Guda C."/>
            <person name="Hadaegh A."/>
            <person name="Iglesias-Rodriguez M.D."/>
            <person name="Jenkins J."/>
            <person name="Jones B.M."/>
            <person name="Lawson T."/>
            <person name="Leese F."/>
            <person name="Lindquist E."/>
            <person name="Lobanov A."/>
            <person name="Lomsadze A."/>
            <person name="Malik S.B."/>
            <person name="Marsh M.E."/>
            <person name="Mackinder L."/>
            <person name="Mock T."/>
            <person name="Mueller-Roeber B."/>
            <person name="Pagarete A."/>
            <person name="Parker M."/>
            <person name="Probert I."/>
            <person name="Quesneville H."/>
            <person name="Raines C."/>
            <person name="Rensing S.A."/>
            <person name="Riano-Pachon D.M."/>
            <person name="Richier S."/>
            <person name="Rokitta S."/>
            <person name="Shiraiwa Y."/>
            <person name="Soanes D.M."/>
            <person name="van der Giezen M."/>
            <person name="Wahlund T.M."/>
            <person name="Williams B."/>
            <person name="Wilson W."/>
            <person name="Wolfe G."/>
            <person name="Wurch L.L."/>
        </authorList>
    </citation>
    <scope>NUCLEOTIDE SEQUENCE</scope>
</reference>
<feature type="region of interest" description="Disordered" evidence="8">
    <location>
        <begin position="458"/>
        <end position="480"/>
    </location>
</feature>
<dbReference type="GO" id="GO:0003755">
    <property type="term" value="F:peptidyl-prolyl cis-trans isomerase activity"/>
    <property type="evidence" value="ECO:0007669"/>
    <property type="project" value="UniProtKB-KW"/>
</dbReference>
<dbReference type="PROSITE" id="PS01096">
    <property type="entry name" value="PPIC_PPIASE_1"/>
    <property type="match status" value="1"/>
</dbReference>
<evidence type="ECO:0000256" key="2">
    <source>
        <dbReference type="ARBA" id="ARBA00022679"/>
    </source>
</evidence>
<keyword evidence="7" id="KW-0413">Isomerase</keyword>
<dbReference type="GO" id="GO:0046872">
    <property type="term" value="F:metal ion binding"/>
    <property type="evidence" value="ECO:0007669"/>
    <property type="project" value="UniProtKB-KW"/>
</dbReference>
<keyword evidence="4" id="KW-0479">Metal-binding</keyword>
<keyword evidence="5" id="KW-0012">Acyltransferase</keyword>
<dbReference type="HOGENOM" id="CLU_529405_0_0_1"/>
<dbReference type="GO" id="GO:0005739">
    <property type="term" value="C:mitochondrion"/>
    <property type="evidence" value="ECO:0007669"/>
    <property type="project" value="TreeGrafter"/>
</dbReference>
<dbReference type="KEGG" id="ehx:EMIHUDRAFT_452764"/>
<comment type="catalytic activity">
    <reaction evidence="6">
        <text>L-threonylcarbamoyladenylate + adenosine(37) in tRNA = N(6)-L-threonylcarbamoyladenosine(37) in tRNA + AMP + H(+)</text>
        <dbReference type="Rhea" id="RHEA:37059"/>
        <dbReference type="Rhea" id="RHEA-COMP:10162"/>
        <dbReference type="Rhea" id="RHEA-COMP:10163"/>
        <dbReference type="ChEBI" id="CHEBI:15378"/>
        <dbReference type="ChEBI" id="CHEBI:73682"/>
        <dbReference type="ChEBI" id="CHEBI:74411"/>
        <dbReference type="ChEBI" id="CHEBI:74418"/>
        <dbReference type="ChEBI" id="CHEBI:456215"/>
        <dbReference type="EC" id="2.3.1.234"/>
    </reaction>
</comment>
<feature type="compositionally biased region" description="Basic residues" evidence="8">
    <location>
        <begin position="311"/>
        <end position="327"/>
    </location>
</feature>
<feature type="compositionally biased region" description="Basic and acidic residues" evidence="8">
    <location>
        <begin position="348"/>
        <end position="399"/>
    </location>
</feature>
<evidence type="ECO:0000256" key="7">
    <source>
        <dbReference type="PROSITE-ProRule" id="PRU00278"/>
    </source>
</evidence>
<feature type="compositionally biased region" description="Basic and acidic residues" evidence="8">
    <location>
        <begin position="294"/>
        <end position="310"/>
    </location>
</feature>
<dbReference type="eggNOG" id="KOG2707">
    <property type="taxonomic scope" value="Eukaryota"/>
</dbReference>
<dbReference type="GeneID" id="17256218"/>
<evidence type="ECO:0000256" key="4">
    <source>
        <dbReference type="ARBA" id="ARBA00022723"/>
    </source>
</evidence>
<evidence type="ECO:0000256" key="6">
    <source>
        <dbReference type="ARBA" id="ARBA00048117"/>
    </source>
</evidence>
<dbReference type="Gene3D" id="3.30.420.40">
    <property type="match status" value="1"/>
</dbReference>
<evidence type="ECO:0000256" key="5">
    <source>
        <dbReference type="ARBA" id="ARBA00023315"/>
    </source>
</evidence>
<keyword evidence="3" id="KW-0819">tRNA processing</keyword>
<feature type="region of interest" description="Disordered" evidence="8">
    <location>
        <begin position="147"/>
        <end position="172"/>
    </location>
</feature>
<keyword evidence="2" id="KW-0808">Transferase</keyword>
<dbReference type="STRING" id="2903.R1BKL2"/>
<dbReference type="EnsemblProtists" id="EOD09982">
    <property type="protein sequence ID" value="EOD09982"/>
    <property type="gene ID" value="EMIHUDRAFT_452764"/>
</dbReference>
<dbReference type="Gene3D" id="3.10.50.40">
    <property type="match status" value="1"/>
</dbReference>
<organism evidence="10 11">
    <name type="scientific">Emiliania huxleyi (strain CCMP1516)</name>
    <dbReference type="NCBI Taxonomy" id="280463"/>
    <lineage>
        <taxon>Eukaryota</taxon>
        <taxon>Haptista</taxon>
        <taxon>Haptophyta</taxon>
        <taxon>Prymnesiophyceae</taxon>
        <taxon>Isochrysidales</taxon>
        <taxon>Noelaerhabdaceae</taxon>
        <taxon>Emiliania</taxon>
    </lineage>
</organism>
<dbReference type="GO" id="GO:0008033">
    <property type="term" value="P:tRNA processing"/>
    <property type="evidence" value="ECO:0007669"/>
    <property type="project" value="UniProtKB-KW"/>
</dbReference>
<dbReference type="Proteomes" id="UP000013827">
    <property type="component" value="Unassembled WGS sequence"/>
</dbReference>
<evidence type="ECO:0000256" key="8">
    <source>
        <dbReference type="SAM" id="MobiDB-lite"/>
    </source>
</evidence>
<dbReference type="PaxDb" id="2903-EOD09982"/>
<dbReference type="SUPFAM" id="SSF53067">
    <property type="entry name" value="Actin-like ATPase domain"/>
    <property type="match status" value="1"/>
</dbReference>
<dbReference type="Pfam" id="PF00814">
    <property type="entry name" value="TsaD"/>
    <property type="match status" value="1"/>
</dbReference>
<keyword evidence="7" id="KW-0697">Rotamase</keyword>
<dbReference type="EC" id="2.3.1.234" evidence="1"/>
<protein>
    <recommendedName>
        <fullName evidence="1">N(6)-L-threonylcarbamoyladenine synthase</fullName>
        <ecNumber evidence="1">2.3.1.234</ecNumber>
    </recommendedName>
</protein>
<dbReference type="RefSeq" id="XP_005762411.1">
    <property type="nucleotide sequence ID" value="XM_005762354.1"/>
</dbReference>
<dbReference type="Pfam" id="PF00639">
    <property type="entry name" value="Rotamase"/>
    <property type="match status" value="1"/>
</dbReference>
<feature type="compositionally biased region" description="Low complexity" evidence="8">
    <location>
        <begin position="159"/>
        <end position="169"/>
    </location>
</feature>
<reference evidence="10" key="2">
    <citation type="submission" date="2024-10" db="UniProtKB">
        <authorList>
            <consortium name="EnsemblProtists"/>
        </authorList>
    </citation>
    <scope>IDENTIFICATION</scope>
</reference>
<accession>A0A0D3IFE7</accession>
<keyword evidence="11" id="KW-1185">Reference proteome</keyword>
<feature type="compositionally biased region" description="Basic and acidic residues" evidence="8">
    <location>
        <begin position="328"/>
        <end position="338"/>
    </location>
</feature>
<evidence type="ECO:0000256" key="3">
    <source>
        <dbReference type="ARBA" id="ARBA00022694"/>
    </source>
</evidence>
<dbReference type="InterPro" id="IPR043129">
    <property type="entry name" value="ATPase_NBD"/>
</dbReference>